<dbReference type="InterPro" id="IPR043147">
    <property type="entry name" value="Penicillin_amidase_A-knob"/>
</dbReference>
<dbReference type="EC" id="3.5.1.11" evidence="4"/>
<dbReference type="GO" id="GO:0008953">
    <property type="term" value="F:penicillin amidase activity"/>
    <property type="evidence" value="ECO:0007669"/>
    <property type="project" value="UniProtKB-EC"/>
</dbReference>
<dbReference type="Gene3D" id="1.10.439.10">
    <property type="entry name" value="Penicillin Amidohydrolase, domain 1"/>
    <property type="match status" value="1"/>
</dbReference>
<sequence length="828" mass="90312">MKWFRRIGLGALSLLVALAAALGVYVYRALPVMDGELAAPGLSQPVQLSRDDADVTHIEATSERDAWFALGYVHAQERGWQLEFNRRVMHGQLSEILGEATLETDKLLRTLGVLEAANRQLAALPPDAQRAVQAYADGINAFYATSTQALPPEFHVLGTRPGGESGVAWTAADSVGWAIMMALDLGGNMGNEFTRLSALQVLDTEALWQFLPPYPGERPVARADLARLYAELGVYRAPTTQSLAPAEPLPQPPGSLLTAAMQSDLAAWANDFSNNLGTVDGKGSNNWVIAGERTVSGKPIVANDPHLSLSAPAIWYFARLKAPGLDVAGASVPGLPFILLGRTRHVAWGFTNTAPDVQDLYIERIDPANPARYQTPDGWADFTTRQETIRVKGQPDVVHTVRHTRHGPVVSDAQASHQALIDTSRYVLSLRWTALDTDNRAVVAGVRSNRAQSVAELMAAYEDFHAPMQNVVMADTAGQVAFKATGRVPLRHPDNDIMGVAPSPGWDARYDWQGWLPYADTPEVDHATITAAGWWSTANQRVHDADYPHFITQDWEIPYRKDRIDALIAARGQHDLASQSAIHADVVSESARVLLPHLLGAPVGHPLADAAQSALTTFNGELRADSAGALIFAVWTDEFTRGVIGGRLGEERLMGMYGRRVFRPAIEGILARNDTAWCGAAGCAVASGQALERSLTRIATWQGNDVSAWQWGKAHPALSAHKPFSNVGPLAKVFDVRVPTGGDRFTVNMGHFHANHAKEPFANRHGPSLRALYDLGDLENSRFIYQTGQSGLVFSERYRDMSAEWAAVQYRPLRMDPPAFSHRLTLRP</sequence>
<keyword evidence="2 4" id="KW-0378">Hydrolase</keyword>
<dbReference type="Gene3D" id="3.60.20.10">
    <property type="entry name" value="Glutamine Phosphoribosylpyrophosphate, subunit 1, domain 1"/>
    <property type="match status" value="1"/>
</dbReference>
<name>A0ABU1WLW3_9BURK</name>
<keyword evidence="5" id="KW-1185">Reference proteome</keyword>
<evidence type="ECO:0000256" key="3">
    <source>
        <dbReference type="ARBA" id="ARBA00023145"/>
    </source>
</evidence>
<dbReference type="Gene3D" id="2.30.120.10">
    <property type="match status" value="1"/>
</dbReference>
<dbReference type="EMBL" id="JAVDWU010000004">
    <property type="protein sequence ID" value="MDR7150290.1"/>
    <property type="molecule type" value="Genomic_DNA"/>
</dbReference>
<comment type="caution">
    <text evidence="4">The sequence shown here is derived from an EMBL/GenBank/DDBJ whole genome shotgun (WGS) entry which is preliminary data.</text>
</comment>
<dbReference type="Gene3D" id="1.10.1400.10">
    <property type="match status" value="1"/>
</dbReference>
<dbReference type="InterPro" id="IPR043146">
    <property type="entry name" value="Penicillin_amidase_N_B-knob"/>
</dbReference>
<reference evidence="4 5" key="1">
    <citation type="submission" date="2023-07" db="EMBL/GenBank/DDBJ databases">
        <title>Sorghum-associated microbial communities from plants grown in Nebraska, USA.</title>
        <authorList>
            <person name="Schachtman D."/>
        </authorList>
    </citation>
    <scope>NUCLEOTIDE SEQUENCE [LARGE SCALE GENOMIC DNA]</scope>
    <source>
        <strain evidence="4 5">4249</strain>
    </source>
</reference>
<dbReference type="PANTHER" id="PTHR34218">
    <property type="entry name" value="PEPTIDASE S45 PENICILLIN AMIDASE"/>
    <property type="match status" value="1"/>
</dbReference>
<dbReference type="PIRSF" id="PIRSF001227">
    <property type="entry name" value="Pen_acylase"/>
    <property type="match status" value="1"/>
</dbReference>
<dbReference type="InterPro" id="IPR014395">
    <property type="entry name" value="Pen/GL7ACA/AHL_acylase"/>
</dbReference>
<evidence type="ECO:0000256" key="2">
    <source>
        <dbReference type="ARBA" id="ARBA00022801"/>
    </source>
</evidence>
<dbReference type="Proteomes" id="UP001265700">
    <property type="component" value="Unassembled WGS sequence"/>
</dbReference>
<protein>
    <submittedName>
        <fullName evidence="4">Penicillin amidase</fullName>
        <ecNumber evidence="4">3.5.1.11</ecNumber>
    </submittedName>
</protein>
<dbReference type="InterPro" id="IPR023343">
    <property type="entry name" value="Penicillin_amidase_dom1"/>
</dbReference>
<proteinExistence type="inferred from homology"/>
<dbReference type="Pfam" id="PF01804">
    <property type="entry name" value="Penicil_amidase"/>
    <property type="match status" value="1"/>
</dbReference>
<comment type="similarity">
    <text evidence="1">Belongs to the peptidase S45 family.</text>
</comment>
<dbReference type="SUPFAM" id="SSF56235">
    <property type="entry name" value="N-terminal nucleophile aminohydrolases (Ntn hydrolases)"/>
    <property type="match status" value="1"/>
</dbReference>
<organism evidence="4 5">
    <name type="scientific">Hydrogenophaga palleronii</name>
    <dbReference type="NCBI Taxonomy" id="65655"/>
    <lineage>
        <taxon>Bacteria</taxon>
        <taxon>Pseudomonadati</taxon>
        <taxon>Pseudomonadota</taxon>
        <taxon>Betaproteobacteria</taxon>
        <taxon>Burkholderiales</taxon>
        <taxon>Comamonadaceae</taxon>
        <taxon>Hydrogenophaga</taxon>
    </lineage>
</organism>
<evidence type="ECO:0000313" key="4">
    <source>
        <dbReference type="EMBL" id="MDR7150290.1"/>
    </source>
</evidence>
<evidence type="ECO:0000256" key="1">
    <source>
        <dbReference type="ARBA" id="ARBA00006586"/>
    </source>
</evidence>
<dbReference type="PANTHER" id="PTHR34218:SF4">
    <property type="entry name" value="ACYL-HOMOSERINE LACTONE ACYLASE QUIP"/>
    <property type="match status" value="1"/>
</dbReference>
<dbReference type="InterPro" id="IPR029055">
    <property type="entry name" value="Ntn_hydrolases_N"/>
</dbReference>
<keyword evidence="3" id="KW-0865">Zymogen</keyword>
<accession>A0ABU1WLW3</accession>
<evidence type="ECO:0000313" key="5">
    <source>
        <dbReference type="Proteomes" id="UP001265700"/>
    </source>
</evidence>
<dbReference type="CDD" id="cd03747">
    <property type="entry name" value="Ntn_PGA_like"/>
    <property type="match status" value="1"/>
</dbReference>
<gene>
    <name evidence="4" type="ORF">J2W49_002248</name>
</gene>
<dbReference type="RefSeq" id="WP_310315651.1">
    <property type="nucleotide sequence ID" value="NZ_JAVDWU010000004.1"/>
</dbReference>
<dbReference type="InterPro" id="IPR002692">
    <property type="entry name" value="S45"/>
</dbReference>